<sequence length="120" mass="12261">MKKAGFVAATAAAGMMALAGMASAAPGGEHDHRGHHDGERDGQVGLVNLNNTDVLHNVDAALGVCENNINVLGVQVPLRNVANGLNVPLLSRGDNEAENDHPYNCASADLEDGGSSQHSG</sequence>
<dbReference type="STRING" id="211114.SAMN04489726_1263"/>
<keyword evidence="2" id="KW-0732">Signal</keyword>
<evidence type="ECO:0000256" key="1">
    <source>
        <dbReference type="SAM" id="MobiDB-lite"/>
    </source>
</evidence>
<feature type="compositionally biased region" description="Basic and acidic residues" evidence="1">
    <location>
        <begin position="28"/>
        <end position="42"/>
    </location>
</feature>
<evidence type="ECO:0008006" key="5">
    <source>
        <dbReference type="Google" id="ProtNLM"/>
    </source>
</evidence>
<reference evidence="3 4" key="1">
    <citation type="submission" date="2016-10" db="EMBL/GenBank/DDBJ databases">
        <authorList>
            <person name="de Groot N.N."/>
        </authorList>
    </citation>
    <scope>NUCLEOTIDE SEQUENCE [LARGE SCALE GENOMIC DNA]</scope>
    <source>
        <strain evidence="3 4">DSM 44149</strain>
    </source>
</reference>
<dbReference type="Proteomes" id="UP000183376">
    <property type="component" value="Chromosome I"/>
</dbReference>
<dbReference type="AlphaFoldDB" id="A0A1G9SM58"/>
<feature type="region of interest" description="Disordered" evidence="1">
    <location>
        <begin position="91"/>
        <end position="120"/>
    </location>
</feature>
<dbReference type="eggNOG" id="ENOG5032DXT">
    <property type="taxonomic scope" value="Bacteria"/>
</dbReference>
<proteinExistence type="predicted"/>
<organism evidence="3 4">
    <name type="scientific">Allokutzneria albata</name>
    <name type="common">Kibdelosporangium albatum</name>
    <dbReference type="NCBI Taxonomy" id="211114"/>
    <lineage>
        <taxon>Bacteria</taxon>
        <taxon>Bacillati</taxon>
        <taxon>Actinomycetota</taxon>
        <taxon>Actinomycetes</taxon>
        <taxon>Pseudonocardiales</taxon>
        <taxon>Pseudonocardiaceae</taxon>
        <taxon>Allokutzneria</taxon>
    </lineage>
</organism>
<feature type="region of interest" description="Disordered" evidence="1">
    <location>
        <begin position="23"/>
        <end position="42"/>
    </location>
</feature>
<feature type="signal peptide" evidence="2">
    <location>
        <begin position="1"/>
        <end position="24"/>
    </location>
</feature>
<evidence type="ECO:0000256" key="2">
    <source>
        <dbReference type="SAM" id="SignalP"/>
    </source>
</evidence>
<gene>
    <name evidence="3" type="ORF">SAMN04489726_1263</name>
</gene>
<dbReference type="EMBL" id="LT629701">
    <property type="protein sequence ID" value="SDM36512.1"/>
    <property type="molecule type" value="Genomic_DNA"/>
</dbReference>
<keyword evidence="4" id="KW-1185">Reference proteome</keyword>
<evidence type="ECO:0000313" key="4">
    <source>
        <dbReference type="Proteomes" id="UP000183376"/>
    </source>
</evidence>
<feature type="chain" id="PRO_5009245482" description="Small secreted domain" evidence="2">
    <location>
        <begin position="25"/>
        <end position="120"/>
    </location>
</feature>
<name>A0A1G9SM58_ALLAB</name>
<accession>A0A1G9SM58</accession>
<protein>
    <recommendedName>
        <fullName evidence="5">Small secreted domain</fullName>
    </recommendedName>
</protein>
<evidence type="ECO:0000313" key="3">
    <source>
        <dbReference type="EMBL" id="SDM36512.1"/>
    </source>
</evidence>